<accession>A0A2S8BF64</accession>
<dbReference type="SUPFAM" id="SSF160424">
    <property type="entry name" value="BH3703-like"/>
    <property type="match status" value="1"/>
</dbReference>
<dbReference type="EMBL" id="PPEA01000655">
    <property type="protein sequence ID" value="PQM45292.1"/>
    <property type="molecule type" value="Genomic_DNA"/>
</dbReference>
<proteinExistence type="predicted"/>
<protein>
    <submittedName>
        <fullName evidence="1">Uncharacterized protein</fullName>
    </submittedName>
</protein>
<name>A0A2S8BF64_9MYCO</name>
<dbReference type="AlphaFoldDB" id="A0A2S8BF64"/>
<organism evidence="1 2">
    <name type="scientific">Mycobacterium talmoniae</name>
    <dbReference type="NCBI Taxonomy" id="1858794"/>
    <lineage>
        <taxon>Bacteria</taxon>
        <taxon>Bacillati</taxon>
        <taxon>Actinomycetota</taxon>
        <taxon>Actinomycetes</taxon>
        <taxon>Mycobacteriales</taxon>
        <taxon>Mycobacteriaceae</taxon>
        <taxon>Mycobacterium</taxon>
    </lineage>
</organism>
<evidence type="ECO:0000313" key="2">
    <source>
        <dbReference type="Proteomes" id="UP000238296"/>
    </source>
</evidence>
<comment type="caution">
    <text evidence="1">The sequence shown here is derived from an EMBL/GenBank/DDBJ whole genome shotgun (WGS) entry which is preliminary data.</text>
</comment>
<dbReference type="Proteomes" id="UP000238296">
    <property type="component" value="Unassembled WGS sequence"/>
</dbReference>
<sequence length="506" mass="54990">MTDPGGYDPLRFAADALVEGGIPGVGIDDAAPDGDPRQLVDQMVHSLARVAPAGWTRLHGAFSMAGGEEVAQVVAETPRGDVAVPVESSIIAPIRTHRRVTVGPQGPWLRLLFDCDNSGTLRVGFDYGDTELPADQLLSSDAYLQDFEQYPRPDAPLWLLAYMGNEGQQLRSAATARSNTAVGAGDVRIADDEIPPLPQLWARIAVLAAVCRGGNLQLGPRCDPAFQFHAGDNGGCALARLPDNRAVLSGGRHDSRLLSAAYKGAIAWPDLYRGAPSWVHNLYLDPRAGQGLLSFCYWWDGDHWYRAELAEAAALKRGDSPWRPEEEITPSVPGVWTEDSTADLVAEVLKRLGIELTDRNARSAFRLIRAAEAGIVSDTHLSRMFIDGIPQTFDVAEALAQLDAAGALLPPYPPIDQTTALKLVVDYCRSREISTHGYPLDQLVATRIPGGWQVFVPVPADEVAVDRMVFLVADDRVVEQASSINPDDLQYTFASRFARRVRGQEQ</sequence>
<dbReference type="InterPro" id="IPR036170">
    <property type="entry name" value="YezG-like_sf"/>
</dbReference>
<dbReference type="RefSeq" id="WP_242657159.1">
    <property type="nucleotide sequence ID" value="NZ_MLQM01000033.1"/>
</dbReference>
<evidence type="ECO:0000313" key="1">
    <source>
        <dbReference type="EMBL" id="PQM45292.1"/>
    </source>
</evidence>
<gene>
    <name evidence="1" type="ORF">C1Y40_04549</name>
</gene>
<reference evidence="1 2" key="1">
    <citation type="journal article" date="2017" name="Int. J. Syst. Evol. Microbiol.">
        <title>Mycobacterium talmoniae sp. nov., a slowly growing mycobacterium isolated from human respiratory samples.</title>
        <authorList>
            <person name="Davidson R.M."/>
            <person name="DeGroote M.A."/>
            <person name="Marola J.L."/>
            <person name="Buss S."/>
            <person name="Jones V."/>
            <person name="McNeil M.R."/>
            <person name="Freifeld A.G."/>
            <person name="Elaine Epperson L."/>
            <person name="Hasan N.A."/>
            <person name="Jackson M."/>
            <person name="Iwen P.C."/>
            <person name="Salfinger M."/>
            <person name="Strong M."/>
        </authorList>
    </citation>
    <scope>NUCLEOTIDE SEQUENCE [LARGE SCALE GENOMIC DNA]</scope>
    <source>
        <strain evidence="1 2">ATCC BAA-2683</strain>
    </source>
</reference>